<dbReference type="OrthoDB" id="2417886at2"/>
<dbReference type="RefSeq" id="WP_079409658.1">
    <property type="nucleotide sequence ID" value="NZ_MBTG01000003.1"/>
</dbReference>
<dbReference type="InterPro" id="IPR009920">
    <property type="entry name" value="HEPPP_synth_su1"/>
</dbReference>
<dbReference type="STRING" id="1469647.BC351_17120"/>
<evidence type="ECO:0000313" key="1">
    <source>
        <dbReference type="EMBL" id="OPH60908.1"/>
    </source>
</evidence>
<reference evidence="2" key="1">
    <citation type="submission" date="2016-07" db="EMBL/GenBank/DDBJ databases">
        <authorList>
            <person name="Florea S."/>
            <person name="Webb J.S."/>
            <person name="Jaromczyk J."/>
            <person name="Schardl C.L."/>
        </authorList>
    </citation>
    <scope>NUCLEOTIDE SEQUENCE [LARGE SCALE GENOMIC DNA]</scope>
    <source>
        <strain evidence="2">CY1</strain>
    </source>
</reference>
<protein>
    <submittedName>
        <fullName evidence="1">Heptaprenyl diphosphate synthase</fullName>
    </submittedName>
</protein>
<evidence type="ECO:0000313" key="2">
    <source>
        <dbReference type="Proteomes" id="UP000190626"/>
    </source>
</evidence>
<dbReference type="Proteomes" id="UP000190626">
    <property type="component" value="Unassembled WGS sequence"/>
</dbReference>
<dbReference type="SUPFAM" id="SSF48576">
    <property type="entry name" value="Terpenoid synthases"/>
    <property type="match status" value="1"/>
</dbReference>
<dbReference type="GO" id="GO:0009234">
    <property type="term" value="P:menaquinone biosynthetic process"/>
    <property type="evidence" value="ECO:0007669"/>
    <property type="project" value="InterPro"/>
</dbReference>
<dbReference type="InterPro" id="IPR008949">
    <property type="entry name" value="Isoprenoid_synthase_dom_sf"/>
</dbReference>
<gene>
    <name evidence="1" type="ORF">BC351_17120</name>
</gene>
<accession>A0A1V4HSD5</accession>
<name>A0A1V4HSD5_9BACL</name>
<dbReference type="Pfam" id="PF07307">
    <property type="entry name" value="HEPPP_synt_1"/>
    <property type="match status" value="1"/>
</dbReference>
<proteinExistence type="predicted"/>
<dbReference type="Gene3D" id="1.20.120.1450">
    <property type="match status" value="1"/>
</dbReference>
<keyword evidence="2" id="KW-1185">Reference proteome</keyword>
<organism evidence="1 2">
    <name type="scientific">Paenibacillus ferrarius</name>
    <dbReference type="NCBI Taxonomy" id="1469647"/>
    <lineage>
        <taxon>Bacteria</taxon>
        <taxon>Bacillati</taxon>
        <taxon>Bacillota</taxon>
        <taxon>Bacilli</taxon>
        <taxon>Bacillales</taxon>
        <taxon>Paenibacillaceae</taxon>
        <taxon>Paenibacillus</taxon>
    </lineage>
</organism>
<comment type="caution">
    <text evidence="1">The sequence shown here is derived from an EMBL/GenBank/DDBJ whole genome shotgun (WGS) entry which is preliminary data.</text>
</comment>
<sequence>MNSYRIPEIAKQYTDYDMIQIHTDLPDFPELRTRLLFAFLNGSSKLSASSELFALATSLVQLALDTHDMVIASNDIKEKKAARSRQLKVLAGDYFSSRFYHLLAQAGQIEIIKQLSEAICEVNRLKMNLYIKMKQLKLTAEDYLHQTVEIKSQLFLSFSDLMSDTYEQDWPDILRSFAQCEIIFEEIFHIEAIASFRGSWAFWHILQHGTKEERKQLHAEESDQTKVRTLLHKYNIKSQLYQMLDTHTKQLQAIVQQLDSDKLISELFHIGEPFLRFLAKPSKVMEEI</sequence>
<dbReference type="EMBL" id="MBTG01000003">
    <property type="protein sequence ID" value="OPH60908.1"/>
    <property type="molecule type" value="Genomic_DNA"/>
</dbReference>
<dbReference type="AlphaFoldDB" id="A0A1V4HSD5"/>